<evidence type="ECO:0000313" key="1">
    <source>
        <dbReference type="EMBL" id="TDU81530.1"/>
    </source>
</evidence>
<dbReference type="AlphaFoldDB" id="A0A4R7SQK4"/>
<dbReference type="EMBL" id="SOCA01000001">
    <property type="protein sequence ID" value="TDU81530.1"/>
    <property type="molecule type" value="Genomic_DNA"/>
</dbReference>
<reference evidence="1 2" key="1">
    <citation type="submission" date="2019-03" db="EMBL/GenBank/DDBJ databases">
        <title>Genomic Encyclopedia of Archaeal and Bacterial Type Strains, Phase II (KMG-II): from individual species to whole genera.</title>
        <authorList>
            <person name="Goeker M."/>
        </authorList>
    </citation>
    <scope>NUCLEOTIDE SEQUENCE [LARGE SCALE GENOMIC DNA]</scope>
    <source>
        <strain evidence="1 2">ATCC 25309</strain>
    </source>
</reference>
<comment type="caution">
    <text evidence="1">The sequence shown here is derived from an EMBL/GenBank/DDBJ whole genome shotgun (WGS) entry which is preliminary data.</text>
</comment>
<proteinExistence type="predicted"/>
<evidence type="ECO:0000313" key="2">
    <source>
        <dbReference type="Proteomes" id="UP000295662"/>
    </source>
</evidence>
<dbReference type="RefSeq" id="WP_133793475.1">
    <property type="nucleotide sequence ID" value="NZ_SOCA01000001.1"/>
</dbReference>
<organism evidence="1 2">
    <name type="scientific">Prosthecobacter fusiformis</name>
    <dbReference type="NCBI Taxonomy" id="48464"/>
    <lineage>
        <taxon>Bacteria</taxon>
        <taxon>Pseudomonadati</taxon>
        <taxon>Verrucomicrobiota</taxon>
        <taxon>Verrucomicrobiia</taxon>
        <taxon>Verrucomicrobiales</taxon>
        <taxon>Verrucomicrobiaceae</taxon>
        <taxon>Prosthecobacter</taxon>
    </lineage>
</organism>
<dbReference type="Proteomes" id="UP000295662">
    <property type="component" value="Unassembled WGS sequence"/>
</dbReference>
<accession>A0A4R7SQK4</accession>
<dbReference type="OrthoDB" id="9851711at2"/>
<sequence length="242" mass="27535">MLETFCDRLRHLCPENFTSSGRQWSSLAQIQAQQALVTASELGLLIKADVTWDRFKHDNSDLHYGTEHVVESTESGDWVAKITILPAFGLAPRLIAHPNVNLRDDPTVPSYRQAIEFLPATPIEYLQRWIAAKEVFEDAVRLTSVVQWADGLVSFGISQPQYHGEAASPRDIDRYFEASGWTRVRDPGESGHVLYFNYAFQVLAIDALPRNCYLHDDELLPFDVILSRPDESLEKFLQLYPD</sequence>
<protein>
    <submittedName>
        <fullName evidence="1">Uncharacterized protein</fullName>
    </submittedName>
</protein>
<keyword evidence="2" id="KW-1185">Reference proteome</keyword>
<gene>
    <name evidence="1" type="ORF">EI77_00840</name>
</gene>
<name>A0A4R7SQK4_9BACT</name>